<proteinExistence type="predicted"/>
<dbReference type="RefSeq" id="WP_090850499.1">
    <property type="nucleotide sequence ID" value="NZ_FNJU01000002.1"/>
</dbReference>
<dbReference type="InterPro" id="IPR010368">
    <property type="entry name" value="Com_YlbF"/>
</dbReference>
<sequence>MLATLERLEILDVSDEIANMILQSELMDEYNRSLYTLRHNQESQKLIKHFSKMKDKYEEVQRFGKYHPDYRTVTLETRDLKRQLDLNETIAAFKKAEQEIQTLLDEVSRMIGTAVSENIKVPTGNPYFDSLSSCSGGCGSGGSCGCS</sequence>
<organism evidence="1 2">
    <name type="scientific">Litchfieldia salsa</name>
    <dbReference type="NCBI Taxonomy" id="930152"/>
    <lineage>
        <taxon>Bacteria</taxon>
        <taxon>Bacillati</taxon>
        <taxon>Bacillota</taxon>
        <taxon>Bacilli</taxon>
        <taxon>Bacillales</taxon>
        <taxon>Bacillaceae</taxon>
        <taxon>Litchfieldia</taxon>
    </lineage>
</organism>
<dbReference type="Pfam" id="PF06133">
    <property type="entry name" value="Com_YlbF"/>
    <property type="match status" value="1"/>
</dbReference>
<dbReference type="EMBL" id="FNJU01000002">
    <property type="protein sequence ID" value="SDP28480.1"/>
    <property type="molecule type" value="Genomic_DNA"/>
</dbReference>
<dbReference type="InterPro" id="IPR023378">
    <property type="entry name" value="YheA/YmcA-like_dom_sf"/>
</dbReference>
<reference evidence="2" key="1">
    <citation type="submission" date="2016-10" db="EMBL/GenBank/DDBJ databases">
        <authorList>
            <person name="Varghese N."/>
            <person name="Submissions S."/>
        </authorList>
    </citation>
    <scope>NUCLEOTIDE SEQUENCE [LARGE SCALE GENOMIC DNA]</scope>
    <source>
        <strain evidence="2">IBRC-M10078</strain>
    </source>
</reference>
<dbReference type="Gene3D" id="1.20.1500.10">
    <property type="entry name" value="YheA/YmcA-like"/>
    <property type="match status" value="1"/>
</dbReference>
<protein>
    <submittedName>
        <fullName evidence="1">Cell fate regulator YlbF, YheA/YmcA/DUF963 family (Controls sporulation, competence, biofilm development)</fullName>
    </submittedName>
</protein>
<gene>
    <name evidence="1" type="ORF">SAMN05216565_102197</name>
</gene>
<dbReference type="OrthoDB" id="2157513at2"/>
<dbReference type="PANTHER" id="PTHR38448:SF2">
    <property type="entry name" value="REGULATORY PROTEIN YLBF"/>
    <property type="match status" value="1"/>
</dbReference>
<dbReference type="STRING" id="930152.SAMN05216565_102197"/>
<dbReference type="AlphaFoldDB" id="A0A1H0RGH6"/>
<keyword evidence="2" id="KW-1185">Reference proteome</keyword>
<evidence type="ECO:0000313" key="2">
    <source>
        <dbReference type="Proteomes" id="UP000199159"/>
    </source>
</evidence>
<accession>A0A1H0RGH6</accession>
<dbReference type="InterPro" id="IPR052767">
    <property type="entry name" value="Bact_com_dev_regulator"/>
</dbReference>
<evidence type="ECO:0000313" key="1">
    <source>
        <dbReference type="EMBL" id="SDP28480.1"/>
    </source>
</evidence>
<dbReference type="SUPFAM" id="SSF158622">
    <property type="entry name" value="YheA/YmcA-like"/>
    <property type="match status" value="1"/>
</dbReference>
<name>A0A1H0RGH6_9BACI</name>
<dbReference type="PANTHER" id="PTHR38448">
    <property type="entry name" value="REGULATORY PROTEIN YLBF-RELATED"/>
    <property type="match status" value="1"/>
</dbReference>
<dbReference type="Proteomes" id="UP000199159">
    <property type="component" value="Unassembled WGS sequence"/>
</dbReference>